<dbReference type="GO" id="GO:0046782">
    <property type="term" value="P:regulation of viral transcription"/>
    <property type="evidence" value="ECO:0007669"/>
    <property type="project" value="InterPro"/>
</dbReference>
<accession>A0A6C0KDT9</accession>
<dbReference type="AlphaFoldDB" id="A0A6C0KDT9"/>
<name>A0A6C0KDT9_9ZZZZ</name>
<protein>
    <submittedName>
        <fullName evidence="1">Uncharacterized protein</fullName>
    </submittedName>
</protein>
<organism evidence="1">
    <name type="scientific">viral metagenome</name>
    <dbReference type="NCBI Taxonomy" id="1070528"/>
    <lineage>
        <taxon>unclassified sequences</taxon>
        <taxon>metagenomes</taxon>
        <taxon>organismal metagenomes</taxon>
    </lineage>
</organism>
<reference evidence="1" key="1">
    <citation type="journal article" date="2020" name="Nature">
        <title>Giant virus diversity and host interactions through global metagenomics.</title>
        <authorList>
            <person name="Schulz F."/>
            <person name="Roux S."/>
            <person name="Paez-Espino D."/>
            <person name="Jungbluth S."/>
            <person name="Walsh D.A."/>
            <person name="Denef V.J."/>
            <person name="McMahon K.D."/>
            <person name="Konstantinidis K.T."/>
            <person name="Eloe-Fadrosh E.A."/>
            <person name="Kyrpides N.C."/>
            <person name="Woyke T."/>
        </authorList>
    </citation>
    <scope>NUCLEOTIDE SEQUENCE</scope>
    <source>
        <strain evidence="1">GVMAG-S-1103017-68</strain>
    </source>
</reference>
<evidence type="ECO:0000313" key="1">
    <source>
        <dbReference type="EMBL" id="QHU15351.1"/>
    </source>
</evidence>
<dbReference type="InterPro" id="IPR007031">
    <property type="entry name" value="Poxvirus_VLTF3"/>
</dbReference>
<dbReference type="Pfam" id="PF04947">
    <property type="entry name" value="Pox_VLTF3"/>
    <property type="match status" value="1"/>
</dbReference>
<dbReference type="EMBL" id="MN740855">
    <property type="protein sequence ID" value="QHU15351.1"/>
    <property type="molecule type" value="Genomic_DNA"/>
</dbReference>
<sequence length="372" mass="43586">MNEYFKLRRSQLPKLRSKLEEARQLLVTLEANPMNHVERSRLHHSIERYYQAILDIDTGRLEKNYERKIKPFLEANRVVLFQDERPARKRHKGTGDALLAAKRHKNQPALIPGTQSARGRDQHGEIGVTKREMLEEYLTLFEGSVAMPEIEVDEMCHLCQQPMVVVDQKAQATCTRCGACRFYIDSTTANMQYNHELEFSSFSYKRVNHFNDWLAQIQARENNAVSDEVLRLVIDELLRRRISSPDEITLPLVRDVLKKLRLRKAYEHVTQIVCRLTGQPSPRLHPHLEECCRIMFIQIQPSFEKHKGNRKNMLSYSYTLFKFLQLLGVENVPMLHFQLLRGREKLQVQDVIFAKISAELDWEFIPSTPHAR</sequence>
<proteinExistence type="predicted"/>